<dbReference type="InterPro" id="IPR050229">
    <property type="entry name" value="GlpE_sulfurtransferase"/>
</dbReference>
<reference evidence="2 3" key="1">
    <citation type="submission" date="2021-06" db="EMBL/GenBank/DDBJ databases">
        <title>Gemonas diversity in paddy soil.</title>
        <authorList>
            <person name="Liu G."/>
        </authorList>
    </citation>
    <scope>NUCLEOTIDE SEQUENCE [LARGE SCALE GENOMIC DNA]</scope>
    <source>
        <strain evidence="2 3">RG29</strain>
    </source>
</reference>
<evidence type="ECO:0000259" key="1">
    <source>
        <dbReference type="PROSITE" id="PS50206"/>
    </source>
</evidence>
<accession>A0ABX8JQX3</accession>
<protein>
    <submittedName>
        <fullName evidence="2">Rhodanese-like domain-containing protein</fullName>
    </submittedName>
</protein>
<dbReference type="InterPro" id="IPR001763">
    <property type="entry name" value="Rhodanese-like_dom"/>
</dbReference>
<organism evidence="2 3">
    <name type="scientific">Geomonas diazotrophica</name>
    <dbReference type="NCBI Taxonomy" id="2843197"/>
    <lineage>
        <taxon>Bacteria</taxon>
        <taxon>Pseudomonadati</taxon>
        <taxon>Thermodesulfobacteriota</taxon>
        <taxon>Desulfuromonadia</taxon>
        <taxon>Geobacterales</taxon>
        <taxon>Geobacteraceae</taxon>
        <taxon>Geomonas</taxon>
    </lineage>
</organism>
<gene>
    <name evidence="2" type="ORF">KP005_09355</name>
</gene>
<dbReference type="Pfam" id="PF00581">
    <property type="entry name" value="Rhodanese"/>
    <property type="match status" value="1"/>
</dbReference>
<dbReference type="EMBL" id="CP076724">
    <property type="protein sequence ID" value="QWV99461.1"/>
    <property type="molecule type" value="Genomic_DNA"/>
</dbReference>
<feature type="domain" description="Rhodanese" evidence="1">
    <location>
        <begin position="45"/>
        <end position="134"/>
    </location>
</feature>
<dbReference type="SMART" id="SM00450">
    <property type="entry name" value="RHOD"/>
    <property type="match status" value="1"/>
</dbReference>
<evidence type="ECO:0000313" key="2">
    <source>
        <dbReference type="EMBL" id="QWV99461.1"/>
    </source>
</evidence>
<dbReference type="PANTHER" id="PTHR43031:SF1">
    <property type="entry name" value="PYRIDINE NUCLEOTIDE-DISULPHIDE OXIDOREDUCTASE"/>
    <property type="match status" value="1"/>
</dbReference>
<name>A0ABX8JQX3_9BACT</name>
<dbReference type="CDD" id="cd00158">
    <property type="entry name" value="RHOD"/>
    <property type="match status" value="1"/>
</dbReference>
<dbReference type="Proteomes" id="UP000683493">
    <property type="component" value="Chromosome"/>
</dbReference>
<keyword evidence="3" id="KW-1185">Reference proteome</keyword>
<dbReference type="PROSITE" id="PS50206">
    <property type="entry name" value="RHODANESE_3"/>
    <property type="match status" value="1"/>
</dbReference>
<dbReference type="PANTHER" id="PTHR43031">
    <property type="entry name" value="FAD-DEPENDENT OXIDOREDUCTASE"/>
    <property type="match status" value="1"/>
</dbReference>
<evidence type="ECO:0000313" key="3">
    <source>
        <dbReference type="Proteomes" id="UP000683493"/>
    </source>
</evidence>
<proteinExistence type="predicted"/>
<sequence>MIPPGQFAMLAKYANAFLNTAPGGSRTIYAETLMDGIDDPNQADELNDFFLVDVRPTNEYCADTVPGAVNIPMNELATAENLAKLPADKPILLICNTGHTASISTAVLGMLGYDVWTLRFGMMGWRAATKAKLWSPKSSQVVYGAGYPVQKCQ</sequence>